<evidence type="ECO:0000259" key="8">
    <source>
        <dbReference type="Pfam" id="PF02384"/>
    </source>
</evidence>
<dbReference type="GO" id="GO:0008170">
    <property type="term" value="F:N-methyltransferase activity"/>
    <property type="evidence" value="ECO:0007669"/>
    <property type="project" value="InterPro"/>
</dbReference>
<gene>
    <name evidence="10" type="ORF">A2637_01200</name>
</gene>
<dbReference type="InterPro" id="IPR054520">
    <property type="entry name" value="M_Eco57I_C"/>
</dbReference>
<dbReference type="GO" id="GO:0009307">
    <property type="term" value="P:DNA restriction-modification system"/>
    <property type="evidence" value="ECO:0007669"/>
    <property type="project" value="UniProtKB-KW"/>
</dbReference>
<dbReference type="GO" id="GO:0009007">
    <property type="term" value="F:site-specific DNA-methyltransferase (adenine-specific) activity"/>
    <property type="evidence" value="ECO:0007669"/>
    <property type="project" value="UniProtKB-EC"/>
</dbReference>
<feature type="domain" description="DNA methylase adenine-specific" evidence="8">
    <location>
        <begin position="19"/>
        <end position="179"/>
    </location>
</feature>
<dbReference type="PANTHER" id="PTHR33841:SF5">
    <property type="entry name" value="DNA METHYLASE (MODIFICATION METHYLASE) (METHYLTRANSFERASE)-RELATED"/>
    <property type="match status" value="1"/>
</dbReference>
<dbReference type="GO" id="GO:0003677">
    <property type="term" value="F:DNA binding"/>
    <property type="evidence" value="ECO:0007669"/>
    <property type="project" value="InterPro"/>
</dbReference>
<sequence>MVGVAQKLPASGPEREALREKGQFWTPAWVAQAMAAYPMTKGHRTIFDPAVGAGAFFRAVLAVAELRKVRIQLHGTEIDKATLKEAEASGLSSRDLSAVEIRDFVLDPPKAKLKAIVANPPYIRHHRLSADVKTGLKTFSKHLTGTAIDARAGYHIYFLLRALQLLEKNGRLAFIVPADTCEGVFAAALWQWIAAHYRLDAVITFDPAASPFPGVDTNPVILMIERSDPCEEFRWVRITQPDGFALRDWVLSGFNTESKSFSVQRRFVREGIVTGLSRPPRVAKYPATLGDFATVMRGIATGANEYFFLTVEGAARLKLPKEFLTAAIGRTRDVTGDELTRADVRRLEGQDRPTLLFSPDGRSPEKFPAAVRRYLRLGEKLGLPERALIKTRNPWYKMETRRVPPFLFAYLGRRNARFIHNRAGVVPLTGFLCVYPKDNDPDFIERLRVLLSHPDTVANLSLVGKSYGAGAVKVEPRALERLPLTMRALRVANVAPPERATQLELCIAEERARYRAKRKS</sequence>
<evidence type="ECO:0000313" key="10">
    <source>
        <dbReference type="EMBL" id="OGI47449.1"/>
    </source>
</evidence>
<dbReference type="Pfam" id="PF02384">
    <property type="entry name" value="N6_Mtase"/>
    <property type="match status" value="1"/>
</dbReference>
<keyword evidence="3" id="KW-0489">Methyltransferase</keyword>
<dbReference type="InterPro" id="IPR003356">
    <property type="entry name" value="DNA_methylase_A-5"/>
</dbReference>
<dbReference type="Pfam" id="PF22837">
    <property type="entry name" value="M_Eco57I_C"/>
    <property type="match status" value="1"/>
</dbReference>
<evidence type="ECO:0000256" key="3">
    <source>
        <dbReference type="ARBA" id="ARBA00022603"/>
    </source>
</evidence>
<comment type="similarity">
    <text evidence="1">Belongs to the N(4)/N(6)-methyltransferase family.</text>
</comment>
<proteinExistence type="inferred from homology"/>
<dbReference type="AlphaFoldDB" id="A0A1F6TQV7"/>
<dbReference type="PROSITE" id="PS00092">
    <property type="entry name" value="N6_MTASE"/>
    <property type="match status" value="1"/>
</dbReference>
<evidence type="ECO:0000259" key="9">
    <source>
        <dbReference type="Pfam" id="PF22837"/>
    </source>
</evidence>
<reference evidence="10 11" key="1">
    <citation type="journal article" date="2016" name="Nat. Commun.">
        <title>Thousands of microbial genomes shed light on interconnected biogeochemical processes in an aquifer system.</title>
        <authorList>
            <person name="Anantharaman K."/>
            <person name="Brown C.T."/>
            <person name="Hug L.A."/>
            <person name="Sharon I."/>
            <person name="Castelle C.J."/>
            <person name="Probst A.J."/>
            <person name="Thomas B.C."/>
            <person name="Singh A."/>
            <person name="Wilkins M.J."/>
            <person name="Karaoz U."/>
            <person name="Brodie E.L."/>
            <person name="Williams K.H."/>
            <person name="Hubbard S.S."/>
            <person name="Banfield J.F."/>
        </authorList>
    </citation>
    <scope>NUCLEOTIDE SEQUENCE [LARGE SCALE GENOMIC DNA]</scope>
</reference>
<evidence type="ECO:0000256" key="5">
    <source>
        <dbReference type="ARBA" id="ARBA00022691"/>
    </source>
</evidence>
<keyword evidence="4" id="KW-0808">Transferase</keyword>
<dbReference type="STRING" id="1817764.A2637_01200"/>
<evidence type="ECO:0000256" key="4">
    <source>
        <dbReference type="ARBA" id="ARBA00022679"/>
    </source>
</evidence>
<dbReference type="InterPro" id="IPR029063">
    <property type="entry name" value="SAM-dependent_MTases_sf"/>
</dbReference>
<dbReference type="EMBL" id="MFSY01000019">
    <property type="protein sequence ID" value="OGI47449.1"/>
    <property type="molecule type" value="Genomic_DNA"/>
</dbReference>
<evidence type="ECO:0000256" key="7">
    <source>
        <dbReference type="ARBA" id="ARBA00047942"/>
    </source>
</evidence>
<organism evidence="10 11">
    <name type="scientific">Candidatus Muproteobacteria bacterium RIFCSPHIGHO2_01_FULL_65_16</name>
    <dbReference type="NCBI Taxonomy" id="1817764"/>
    <lineage>
        <taxon>Bacteria</taxon>
        <taxon>Pseudomonadati</taxon>
        <taxon>Pseudomonadota</taxon>
        <taxon>Candidatus Muproteobacteria</taxon>
    </lineage>
</organism>
<evidence type="ECO:0000256" key="1">
    <source>
        <dbReference type="ARBA" id="ARBA00006594"/>
    </source>
</evidence>
<evidence type="ECO:0000256" key="2">
    <source>
        <dbReference type="ARBA" id="ARBA00011900"/>
    </source>
</evidence>
<dbReference type="GO" id="GO:0032259">
    <property type="term" value="P:methylation"/>
    <property type="evidence" value="ECO:0007669"/>
    <property type="project" value="UniProtKB-KW"/>
</dbReference>
<keyword evidence="5" id="KW-0949">S-adenosyl-L-methionine</keyword>
<comment type="catalytic activity">
    <reaction evidence="7">
        <text>a 2'-deoxyadenosine in DNA + S-adenosyl-L-methionine = an N(6)-methyl-2'-deoxyadenosine in DNA + S-adenosyl-L-homocysteine + H(+)</text>
        <dbReference type="Rhea" id="RHEA:15197"/>
        <dbReference type="Rhea" id="RHEA-COMP:12418"/>
        <dbReference type="Rhea" id="RHEA-COMP:12419"/>
        <dbReference type="ChEBI" id="CHEBI:15378"/>
        <dbReference type="ChEBI" id="CHEBI:57856"/>
        <dbReference type="ChEBI" id="CHEBI:59789"/>
        <dbReference type="ChEBI" id="CHEBI:90615"/>
        <dbReference type="ChEBI" id="CHEBI:90616"/>
        <dbReference type="EC" id="2.1.1.72"/>
    </reaction>
</comment>
<protein>
    <recommendedName>
        <fullName evidence="2">site-specific DNA-methyltransferase (adenine-specific)</fullName>
        <ecNumber evidence="2">2.1.1.72</ecNumber>
    </recommendedName>
</protein>
<keyword evidence="6" id="KW-0680">Restriction system</keyword>
<dbReference type="EC" id="2.1.1.72" evidence="2"/>
<dbReference type="InterPro" id="IPR002052">
    <property type="entry name" value="DNA_methylase_N6_adenine_CS"/>
</dbReference>
<dbReference type="PANTHER" id="PTHR33841">
    <property type="entry name" value="DNA METHYLTRANSFERASE YEEA-RELATED"/>
    <property type="match status" value="1"/>
</dbReference>
<dbReference type="SUPFAM" id="SSF53335">
    <property type="entry name" value="S-adenosyl-L-methionine-dependent methyltransferases"/>
    <property type="match status" value="1"/>
</dbReference>
<accession>A0A1F6TQV7</accession>
<evidence type="ECO:0000256" key="6">
    <source>
        <dbReference type="ARBA" id="ARBA00022747"/>
    </source>
</evidence>
<dbReference type="PRINTS" id="PR00507">
    <property type="entry name" value="N12N6MTFRASE"/>
</dbReference>
<evidence type="ECO:0000313" key="11">
    <source>
        <dbReference type="Proteomes" id="UP000179360"/>
    </source>
</evidence>
<dbReference type="Gene3D" id="3.40.50.150">
    <property type="entry name" value="Vaccinia Virus protein VP39"/>
    <property type="match status" value="1"/>
</dbReference>
<name>A0A1F6TQV7_9PROT</name>
<feature type="domain" description="Type II methyltransferase M.Eco57I C-terminal" evidence="9">
    <location>
        <begin position="288"/>
        <end position="488"/>
    </location>
</feature>
<comment type="caution">
    <text evidence="10">The sequence shown here is derived from an EMBL/GenBank/DDBJ whole genome shotgun (WGS) entry which is preliminary data.</text>
</comment>
<dbReference type="InterPro" id="IPR050953">
    <property type="entry name" value="N4_N6_ade-DNA_methylase"/>
</dbReference>
<dbReference type="Proteomes" id="UP000179360">
    <property type="component" value="Unassembled WGS sequence"/>
</dbReference>